<dbReference type="PROSITE" id="PS50112">
    <property type="entry name" value="PAS"/>
    <property type="match status" value="3"/>
</dbReference>
<feature type="domain" description="PAC" evidence="12">
    <location>
        <begin position="79"/>
        <end position="131"/>
    </location>
</feature>
<feature type="domain" description="Histidine kinase" evidence="10">
    <location>
        <begin position="474"/>
        <end position="721"/>
    </location>
</feature>
<dbReference type="InterPro" id="IPR000700">
    <property type="entry name" value="PAS-assoc_C"/>
</dbReference>
<dbReference type="SUPFAM" id="SSF55874">
    <property type="entry name" value="ATPase domain of HSP90 chaperone/DNA topoisomerase II/histidine kinase"/>
    <property type="match status" value="1"/>
</dbReference>
<evidence type="ECO:0000256" key="2">
    <source>
        <dbReference type="ARBA" id="ARBA00012438"/>
    </source>
</evidence>
<dbReference type="CDD" id="cd00130">
    <property type="entry name" value="PAS"/>
    <property type="match status" value="2"/>
</dbReference>
<dbReference type="PANTHER" id="PTHR43065">
    <property type="entry name" value="SENSOR HISTIDINE KINASE"/>
    <property type="match status" value="1"/>
</dbReference>
<evidence type="ECO:0000256" key="1">
    <source>
        <dbReference type="ARBA" id="ARBA00000085"/>
    </source>
</evidence>
<evidence type="ECO:0000259" key="11">
    <source>
        <dbReference type="PROSITE" id="PS50112"/>
    </source>
</evidence>
<feature type="domain" description="PAS" evidence="11">
    <location>
        <begin position="21"/>
        <end position="52"/>
    </location>
</feature>
<organism evidence="13 14">
    <name type="scientific">Thauera sedimentorum</name>
    <dbReference type="NCBI Taxonomy" id="2767595"/>
    <lineage>
        <taxon>Bacteria</taxon>
        <taxon>Pseudomonadati</taxon>
        <taxon>Pseudomonadota</taxon>
        <taxon>Betaproteobacteria</taxon>
        <taxon>Rhodocyclales</taxon>
        <taxon>Zoogloeaceae</taxon>
        <taxon>Thauera</taxon>
    </lineage>
</organism>
<reference evidence="14" key="1">
    <citation type="submission" date="2023-07" db="EMBL/GenBank/DDBJ databases">
        <title>Thauera sp. CAU 1555 isolated from sand of Yaerae Beach.</title>
        <authorList>
            <person name="Kim W."/>
        </authorList>
    </citation>
    <scope>NUCLEOTIDE SEQUENCE [LARGE SCALE GENOMIC DNA]</scope>
    <source>
        <strain evidence="14">CAU 1555</strain>
    </source>
</reference>
<dbReference type="InterPro" id="IPR003594">
    <property type="entry name" value="HATPase_dom"/>
</dbReference>
<keyword evidence="8" id="KW-0902">Two-component regulatory system</keyword>
<keyword evidence="7" id="KW-0067">ATP-binding</keyword>
<comment type="catalytic activity">
    <reaction evidence="1">
        <text>ATP + protein L-histidine = ADP + protein N-phospho-L-histidine.</text>
        <dbReference type="EC" id="2.7.13.3"/>
    </reaction>
</comment>
<dbReference type="InterPro" id="IPR001610">
    <property type="entry name" value="PAC"/>
</dbReference>
<gene>
    <name evidence="13" type="ORF">IFO67_13420</name>
</gene>
<keyword evidence="5" id="KW-0547">Nucleotide-binding</keyword>
<dbReference type="InterPro" id="IPR004358">
    <property type="entry name" value="Sig_transdc_His_kin-like_C"/>
</dbReference>
<dbReference type="InterPro" id="IPR005467">
    <property type="entry name" value="His_kinase_dom"/>
</dbReference>
<dbReference type="Proteomes" id="UP000603602">
    <property type="component" value="Unassembled WGS sequence"/>
</dbReference>
<feature type="coiled-coil region" evidence="9">
    <location>
        <begin position="392"/>
        <end position="465"/>
    </location>
</feature>
<dbReference type="CDD" id="cd16943">
    <property type="entry name" value="HATPase_AtoS-like"/>
    <property type="match status" value="1"/>
</dbReference>
<name>A0ABR9BD03_9RHOO</name>
<feature type="domain" description="PAS" evidence="11">
    <location>
        <begin position="132"/>
        <end position="201"/>
    </location>
</feature>
<evidence type="ECO:0000256" key="6">
    <source>
        <dbReference type="ARBA" id="ARBA00022777"/>
    </source>
</evidence>
<evidence type="ECO:0000313" key="13">
    <source>
        <dbReference type="EMBL" id="MBD8503888.1"/>
    </source>
</evidence>
<evidence type="ECO:0000256" key="3">
    <source>
        <dbReference type="ARBA" id="ARBA00022553"/>
    </source>
</evidence>
<evidence type="ECO:0000256" key="4">
    <source>
        <dbReference type="ARBA" id="ARBA00022679"/>
    </source>
</evidence>
<keyword evidence="14" id="KW-1185">Reference proteome</keyword>
<evidence type="ECO:0000313" key="14">
    <source>
        <dbReference type="Proteomes" id="UP000603602"/>
    </source>
</evidence>
<dbReference type="InterPro" id="IPR000014">
    <property type="entry name" value="PAS"/>
</dbReference>
<dbReference type="PROSITE" id="PS50109">
    <property type="entry name" value="HIS_KIN"/>
    <property type="match status" value="1"/>
</dbReference>
<feature type="domain" description="PAC" evidence="12">
    <location>
        <begin position="349"/>
        <end position="401"/>
    </location>
</feature>
<dbReference type="Pfam" id="PF13426">
    <property type="entry name" value="PAS_9"/>
    <property type="match status" value="1"/>
</dbReference>
<evidence type="ECO:0000256" key="8">
    <source>
        <dbReference type="ARBA" id="ARBA00023012"/>
    </source>
</evidence>
<dbReference type="NCBIfam" id="TIGR00229">
    <property type="entry name" value="sensory_box"/>
    <property type="match status" value="2"/>
</dbReference>
<dbReference type="EMBL" id="JACYTO010000002">
    <property type="protein sequence ID" value="MBD8503888.1"/>
    <property type="molecule type" value="Genomic_DNA"/>
</dbReference>
<keyword evidence="9" id="KW-0175">Coiled coil</keyword>
<dbReference type="Gene3D" id="1.10.287.130">
    <property type="match status" value="1"/>
</dbReference>
<dbReference type="SMART" id="SM00388">
    <property type="entry name" value="HisKA"/>
    <property type="match status" value="1"/>
</dbReference>
<keyword evidence="3" id="KW-0597">Phosphoprotein</keyword>
<dbReference type="PANTHER" id="PTHR43065:SF50">
    <property type="entry name" value="HISTIDINE KINASE"/>
    <property type="match status" value="1"/>
</dbReference>
<dbReference type="PROSITE" id="PS50113">
    <property type="entry name" value="PAC"/>
    <property type="match status" value="3"/>
</dbReference>
<dbReference type="SMART" id="SM00086">
    <property type="entry name" value="PAC"/>
    <property type="match status" value="3"/>
</dbReference>
<dbReference type="SMART" id="SM00091">
    <property type="entry name" value="PAS"/>
    <property type="match status" value="3"/>
</dbReference>
<dbReference type="InterPro" id="IPR036890">
    <property type="entry name" value="HATPase_C_sf"/>
</dbReference>
<sequence length="727" mass="80306">MRAVGLPAHPDAELLLSHLQVSVADDAGRILYVNRRFCEASGHAPEELVGQSYACIASGRHSPAFFRELWDTLRAGFTWHGELCNRRRDGSEFWVELTAVPLPAADGLPQRFVGIGTDITRVVEAEQQARRSETRFRGLAETISAAVILHRGGPLLYTNRALERISGYSRDELLRMSIYDLAHPAVHDELRRRAEKRISGQDGEPETYETRILTKDGQVRWLEISAAHIDYEGGGAALGTAIDVTERKRAEAAQRHMQQVLRQIIDGDPVPTFVIDANHVVTHWNAACALVTGVAAGEVVGTKRAWAAFYERERPVLADLIVDGSIDTQIDTYYHGHSHRRSAVIPGAFEAESFFPEFGEGGRWLFFTAAPLRDAAGRVVGAIETLVDITERKQAEASLQRAHAELEHLVERRTAQLAQANAALEEDVLKREASEAELRRRNDELQRVNQRLQQAQEQLLQSEKMASIGQLAAGVAHEINNPIGFVQSNLGTLERYLADLGSVIAALDAAAAQLPAEHPAARAVARAKQDSDFDFLQEDLPLLLQQSREGIDRVRKIVADLKDFSRVDSGQDWQLADLRRGIESTLNIVNNEIKYRADVRLEIGELPQLECLPSQLNQVFLNLLVNAAQAMPDGRRGTITLRGGHDDDRLWIEVEDDGKGIAAEHLGRIFDPFFTTKPVGKGTGLGLSLSYGIVQKHGGSIEVRSMPGTGTCFRVMLPLRRGEAADA</sequence>
<proteinExistence type="predicted"/>
<dbReference type="InterPro" id="IPR036097">
    <property type="entry name" value="HisK_dim/P_sf"/>
</dbReference>
<dbReference type="EC" id="2.7.13.3" evidence="2"/>
<keyword evidence="6" id="KW-0418">Kinase</keyword>
<dbReference type="CDD" id="cd00082">
    <property type="entry name" value="HisKA"/>
    <property type="match status" value="1"/>
</dbReference>
<evidence type="ECO:0000259" key="10">
    <source>
        <dbReference type="PROSITE" id="PS50109"/>
    </source>
</evidence>
<feature type="domain" description="PAC" evidence="12">
    <location>
        <begin position="206"/>
        <end position="256"/>
    </location>
</feature>
<evidence type="ECO:0000256" key="9">
    <source>
        <dbReference type="SAM" id="Coils"/>
    </source>
</evidence>
<dbReference type="SUPFAM" id="SSF47384">
    <property type="entry name" value="Homodimeric domain of signal transducing histidine kinase"/>
    <property type="match status" value="1"/>
</dbReference>
<dbReference type="Pfam" id="PF08448">
    <property type="entry name" value="PAS_4"/>
    <property type="match status" value="1"/>
</dbReference>
<keyword evidence="4" id="KW-0808">Transferase</keyword>
<evidence type="ECO:0000259" key="12">
    <source>
        <dbReference type="PROSITE" id="PS50113"/>
    </source>
</evidence>
<dbReference type="SUPFAM" id="SSF55785">
    <property type="entry name" value="PYP-like sensor domain (PAS domain)"/>
    <property type="match status" value="3"/>
</dbReference>
<comment type="caution">
    <text evidence="13">The sequence shown here is derived from an EMBL/GenBank/DDBJ whole genome shotgun (WGS) entry which is preliminary data.</text>
</comment>
<dbReference type="PRINTS" id="PR00344">
    <property type="entry name" value="BCTRLSENSOR"/>
</dbReference>
<dbReference type="InterPro" id="IPR013656">
    <property type="entry name" value="PAS_4"/>
</dbReference>
<dbReference type="Pfam" id="PF00989">
    <property type="entry name" value="PAS"/>
    <property type="match status" value="1"/>
</dbReference>
<evidence type="ECO:0000256" key="5">
    <source>
        <dbReference type="ARBA" id="ARBA00022741"/>
    </source>
</evidence>
<evidence type="ECO:0000256" key="7">
    <source>
        <dbReference type="ARBA" id="ARBA00022840"/>
    </source>
</evidence>
<dbReference type="Pfam" id="PF02518">
    <property type="entry name" value="HATPase_c"/>
    <property type="match status" value="1"/>
</dbReference>
<dbReference type="InterPro" id="IPR013767">
    <property type="entry name" value="PAS_fold"/>
</dbReference>
<dbReference type="InterPro" id="IPR003661">
    <property type="entry name" value="HisK_dim/P_dom"/>
</dbReference>
<dbReference type="Gene3D" id="3.30.565.10">
    <property type="entry name" value="Histidine kinase-like ATPase, C-terminal domain"/>
    <property type="match status" value="1"/>
</dbReference>
<feature type="domain" description="PAS" evidence="11">
    <location>
        <begin position="257"/>
        <end position="329"/>
    </location>
</feature>
<dbReference type="SMART" id="SM00387">
    <property type="entry name" value="HATPase_c"/>
    <property type="match status" value="1"/>
</dbReference>
<protein>
    <recommendedName>
        <fullName evidence="2">histidine kinase</fullName>
        <ecNumber evidence="2">2.7.13.3</ecNumber>
    </recommendedName>
</protein>
<dbReference type="InterPro" id="IPR035965">
    <property type="entry name" value="PAS-like_dom_sf"/>
</dbReference>
<accession>A0ABR9BD03</accession>
<dbReference type="Gene3D" id="3.30.450.20">
    <property type="entry name" value="PAS domain"/>
    <property type="match status" value="3"/>
</dbReference>